<proteinExistence type="predicted"/>
<organism evidence="2 3">
    <name type="scientific">Cellulomonas rhizosphaerae</name>
    <dbReference type="NCBI Taxonomy" id="2293719"/>
    <lineage>
        <taxon>Bacteria</taxon>
        <taxon>Bacillati</taxon>
        <taxon>Actinomycetota</taxon>
        <taxon>Actinomycetes</taxon>
        <taxon>Micrococcales</taxon>
        <taxon>Cellulomonadaceae</taxon>
        <taxon>Cellulomonas</taxon>
    </lineage>
</organism>
<evidence type="ECO:0000256" key="1">
    <source>
        <dbReference type="SAM" id="MobiDB-lite"/>
    </source>
</evidence>
<protein>
    <recommendedName>
        <fullName evidence="4">Transposase</fullName>
    </recommendedName>
</protein>
<sequence>MARPVVRIGTLDRLQAVLSSPSIYRLGAELTHEHRIGRCTTHPPYVMLQFAALARLARSGIRVEVVLANATTWAYARQTIASALAQADVDLPEPGRTPPTWEQWRWFRDHHLATEDGLGTLGRVYPQVAVELARSIGQLNPRGPGSLTHPDASRTVYGDGTIVRPIYQPPEAVRVVQPDGSTRARYPDPRTGRLEEWPSGRFDPNLAEHHGTRGPVQGHGYVAFHTRGRRAYERVVLAVDHIPEPGAEAPAAVRLLGNVARDARDGIQLVVYDGAFHGVHIDEVMRRHGYLVISKIPTGQDVPGALQAVRTQCGRLAKSYPLGLATHTLPTGSCSHAIATIGGRVVQLDLDERGDPVVIATPRRGPIKRTRRANGDYHFNLGYDIDCPYGDFTVWLSPGGTHGDYSRPENLRAIPDDDPDSLRLRGLRSDAESFHANLKRTLLTDRAMSLGWRRGLLDVYAFSLLNNALTEFRALQVASDSARRLPTIKWAK</sequence>
<dbReference type="EMBL" id="QWKP01000220">
    <property type="protein sequence ID" value="RHA37751.1"/>
    <property type="molecule type" value="Genomic_DNA"/>
</dbReference>
<dbReference type="OrthoDB" id="3943503at2"/>
<accession>A0A413RHV4</accession>
<gene>
    <name evidence="2" type="ORF">D1825_16040</name>
</gene>
<feature type="compositionally biased region" description="Basic and acidic residues" evidence="1">
    <location>
        <begin position="185"/>
        <end position="198"/>
    </location>
</feature>
<reference evidence="2 3" key="1">
    <citation type="submission" date="2018-08" db="EMBL/GenBank/DDBJ databases">
        <title>Cellulomonas rhizosphaerae sp. nov., a novel actinomycete isolated from soil.</title>
        <authorList>
            <person name="Tian Y."/>
        </authorList>
    </citation>
    <scope>NUCLEOTIDE SEQUENCE [LARGE SCALE GENOMIC DNA]</scope>
    <source>
        <strain evidence="2 3">NEAU-TCZ24</strain>
    </source>
</reference>
<dbReference type="RefSeq" id="WP_118768425.1">
    <property type="nucleotide sequence ID" value="NZ_QWKP01000220.1"/>
</dbReference>
<feature type="region of interest" description="Disordered" evidence="1">
    <location>
        <begin position="180"/>
        <end position="202"/>
    </location>
</feature>
<keyword evidence="3" id="KW-1185">Reference proteome</keyword>
<dbReference type="Proteomes" id="UP000283374">
    <property type="component" value="Unassembled WGS sequence"/>
</dbReference>
<dbReference type="AlphaFoldDB" id="A0A413RHV4"/>
<evidence type="ECO:0000313" key="3">
    <source>
        <dbReference type="Proteomes" id="UP000283374"/>
    </source>
</evidence>
<name>A0A413RHV4_9CELL</name>
<evidence type="ECO:0008006" key="4">
    <source>
        <dbReference type="Google" id="ProtNLM"/>
    </source>
</evidence>
<evidence type="ECO:0000313" key="2">
    <source>
        <dbReference type="EMBL" id="RHA37751.1"/>
    </source>
</evidence>
<comment type="caution">
    <text evidence="2">The sequence shown here is derived from an EMBL/GenBank/DDBJ whole genome shotgun (WGS) entry which is preliminary data.</text>
</comment>